<dbReference type="EMBL" id="RJVG01000007">
    <property type="protein sequence ID" value="ROR27258.1"/>
    <property type="molecule type" value="Genomic_DNA"/>
</dbReference>
<keyword evidence="1" id="KW-0812">Transmembrane</keyword>
<dbReference type="Proteomes" id="UP000273083">
    <property type="component" value="Unassembled WGS sequence"/>
</dbReference>
<proteinExistence type="predicted"/>
<evidence type="ECO:0000256" key="1">
    <source>
        <dbReference type="SAM" id="Phobius"/>
    </source>
</evidence>
<keyword evidence="1" id="KW-1133">Transmembrane helix</keyword>
<reference evidence="2 3" key="1">
    <citation type="submission" date="2018-11" db="EMBL/GenBank/DDBJ databases">
        <title>Genomic Encyclopedia of Type Strains, Phase IV (KMG-IV): sequencing the most valuable type-strain genomes for metagenomic binning, comparative biology and taxonomic classification.</title>
        <authorList>
            <person name="Goeker M."/>
        </authorList>
    </citation>
    <scope>NUCLEOTIDE SEQUENCE [LARGE SCALE GENOMIC DNA]</scope>
    <source>
        <strain evidence="2 3">DSM 26537</strain>
    </source>
</reference>
<evidence type="ECO:0000313" key="2">
    <source>
        <dbReference type="EMBL" id="ROR27258.1"/>
    </source>
</evidence>
<feature type="transmembrane region" description="Helical" evidence="1">
    <location>
        <begin position="46"/>
        <end position="66"/>
    </location>
</feature>
<name>A0A3N1XM56_9FIRM</name>
<keyword evidence="1" id="KW-0472">Membrane</keyword>
<dbReference type="RefSeq" id="WP_123609949.1">
    <property type="nucleotide sequence ID" value="NZ_RJVG01000007.1"/>
</dbReference>
<feature type="transmembrane region" description="Helical" evidence="1">
    <location>
        <begin position="145"/>
        <end position="163"/>
    </location>
</feature>
<feature type="transmembrane region" description="Helical" evidence="1">
    <location>
        <begin position="16"/>
        <end position="34"/>
    </location>
</feature>
<accession>A0A3N1XM56</accession>
<comment type="caution">
    <text evidence="2">The sequence shown here is derived from an EMBL/GenBank/DDBJ whole genome shotgun (WGS) entry which is preliminary data.</text>
</comment>
<dbReference type="OrthoDB" id="1895162at2"/>
<dbReference type="AlphaFoldDB" id="A0A3N1XM56"/>
<sequence length="213" mass="24848">MNTTLKKLFNLTDIRYPWLLLISMCAFIFSLYYDKNHTNISLAYQWMTYGFTIISATVWSILNYIAHIKISANYKKYDNIDTYVENLLISKEEKLELKGYLEDYSSDLISQGKTKEESIQTAINQFRVQEFTSLSKNSSLFNLPIHYYLIGYSLLSITVATLLEFMPMILKQSPFLFSAIQFMLISYCIGFTGSFFLYKLLDSIISKKTNNDR</sequence>
<organism evidence="2 3">
    <name type="scientific">Mobilisporobacter senegalensis</name>
    <dbReference type="NCBI Taxonomy" id="1329262"/>
    <lineage>
        <taxon>Bacteria</taxon>
        <taxon>Bacillati</taxon>
        <taxon>Bacillota</taxon>
        <taxon>Clostridia</taxon>
        <taxon>Lachnospirales</taxon>
        <taxon>Lachnospiraceae</taxon>
        <taxon>Mobilisporobacter</taxon>
    </lineage>
</organism>
<feature type="transmembrane region" description="Helical" evidence="1">
    <location>
        <begin position="175"/>
        <end position="198"/>
    </location>
</feature>
<keyword evidence="3" id="KW-1185">Reference proteome</keyword>
<gene>
    <name evidence="2" type="ORF">EDD66_107172</name>
</gene>
<protein>
    <submittedName>
        <fullName evidence="2">Uncharacterized protein</fullName>
    </submittedName>
</protein>
<evidence type="ECO:0000313" key="3">
    <source>
        <dbReference type="Proteomes" id="UP000273083"/>
    </source>
</evidence>